<protein>
    <submittedName>
        <fullName evidence="1">Uncharacterized protein</fullName>
    </submittedName>
</protein>
<dbReference type="RefSeq" id="WP_111162581.1">
    <property type="nucleotide sequence ID" value="NZ_PCDP01000050.1"/>
</dbReference>
<evidence type="ECO:0000313" key="2">
    <source>
        <dbReference type="Proteomes" id="UP000248925"/>
    </source>
</evidence>
<sequence length="70" mass="7985">MEENTAKALAEAYLCLGGKRQLVMDDNDLTTRTWDKDTSEAEAFWTQNIHSLPDARRREVLSYLPSINAI</sequence>
<evidence type="ECO:0000313" key="1">
    <source>
        <dbReference type="EMBL" id="PZM10441.1"/>
    </source>
</evidence>
<keyword evidence="2" id="KW-1185">Reference proteome</keyword>
<dbReference type="OrthoDB" id="8387422at2"/>
<reference evidence="1 2" key="1">
    <citation type="journal article" date="2018" name="Sci. Rep.">
        <title>Rhizobium tumorigenes sp. nov., a novel plant tumorigenic bacterium isolated from cane gall tumors on thornless blackberry.</title>
        <authorList>
            <person name="Kuzmanovi N."/>
            <person name="Smalla K."/>
            <person name="Gronow S."/>
            <person name="PuBawska J."/>
        </authorList>
    </citation>
    <scope>NUCLEOTIDE SEQUENCE [LARGE SCALE GENOMIC DNA]</scope>
    <source>
        <strain evidence="1 2">CCBAU 85046</strain>
    </source>
</reference>
<comment type="caution">
    <text evidence="1">The sequence shown here is derived from an EMBL/GenBank/DDBJ whole genome shotgun (WGS) entry which is preliminary data.</text>
</comment>
<organism evidence="1 2">
    <name type="scientific">Rhizobium tubonense</name>
    <dbReference type="NCBI Taxonomy" id="484088"/>
    <lineage>
        <taxon>Bacteria</taxon>
        <taxon>Pseudomonadati</taxon>
        <taxon>Pseudomonadota</taxon>
        <taxon>Alphaproteobacteria</taxon>
        <taxon>Hyphomicrobiales</taxon>
        <taxon>Rhizobiaceae</taxon>
        <taxon>Rhizobium/Agrobacterium group</taxon>
        <taxon>Rhizobium</taxon>
    </lineage>
</organism>
<dbReference type="Proteomes" id="UP000248925">
    <property type="component" value="Unassembled WGS sequence"/>
</dbReference>
<name>A0A2W4CCA2_9HYPH</name>
<accession>A0A2W4CCA2</accession>
<gene>
    <name evidence="1" type="ORF">CPY51_23015</name>
</gene>
<dbReference type="AlphaFoldDB" id="A0A2W4CCA2"/>
<dbReference type="EMBL" id="PCDP01000050">
    <property type="protein sequence ID" value="PZM10441.1"/>
    <property type="molecule type" value="Genomic_DNA"/>
</dbReference>
<proteinExistence type="predicted"/>